<dbReference type="PANTHER" id="PTHR35010:SF2">
    <property type="entry name" value="BLL4672 PROTEIN"/>
    <property type="match status" value="1"/>
</dbReference>
<dbReference type="CDD" id="cd00093">
    <property type="entry name" value="HTH_XRE"/>
    <property type="match status" value="1"/>
</dbReference>
<dbReference type="InterPro" id="IPR001387">
    <property type="entry name" value="Cro/C1-type_HTH"/>
</dbReference>
<sequence length="310" mass="34071">MPPGPPSSAWRAAPRWNLSFMIHSLLGPRIRNQCTPCLVLPGPPTLCQTSGMAVREDLAEFLKSRRARVDPQESGLPPSGLRRVPGLRRSELAHLAGISAEYYQRLEQRRAANPSPEVLESLATALRLNPIETEHLHALAHPPRILETAAPAPRPELLRMLDLIDKAPAVVITDLFDVLAANPLAHYVFGDMADKNMARALFFDPAAHDFYRDWDDVAAATVAQLRRVAGLYPNDPATLALIDELATGSTEFAALWPTGDVELRTHGGKLIRHPHSGDLSFSYENLELPGDPRQRIVTFTPDPGTILPVL</sequence>
<reference evidence="2 3" key="1">
    <citation type="submission" date="2019-12" db="EMBL/GenBank/DDBJ databases">
        <title>Nocardia sp. nov. ET3-3 isolated from soil.</title>
        <authorList>
            <person name="Kanchanasin P."/>
            <person name="Tanasupawat S."/>
            <person name="Yuki M."/>
            <person name="Kudo T."/>
        </authorList>
    </citation>
    <scope>NUCLEOTIDE SEQUENCE [LARGE SCALE GENOMIC DNA]</scope>
    <source>
        <strain evidence="2 3">ET3-3</strain>
    </source>
</reference>
<evidence type="ECO:0000259" key="1">
    <source>
        <dbReference type="PROSITE" id="PS50943"/>
    </source>
</evidence>
<keyword evidence="3" id="KW-1185">Reference proteome</keyword>
<dbReference type="PROSITE" id="PS50943">
    <property type="entry name" value="HTH_CROC1"/>
    <property type="match status" value="1"/>
</dbReference>
<dbReference type="EMBL" id="WRPP01000015">
    <property type="protein sequence ID" value="MVU83716.1"/>
    <property type="molecule type" value="Genomic_DNA"/>
</dbReference>
<dbReference type="Gene3D" id="3.30.450.180">
    <property type="match status" value="1"/>
</dbReference>
<protein>
    <submittedName>
        <fullName evidence="2">Helix-turn-helix domain-containing protein</fullName>
    </submittedName>
</protein>
<dbReference type="Gene3D" id="1.10.260.40">
    <property type="entry name" value="lambda repressor-like DNA-binding domains"/>
    <property type="match status" value="1"/>
</dbReference>
<dbReference type="Pfam" id="PF13560">
    <property type="entry name" value="HTH_31"/>
    <property type="match status" value="1"/>
</dbReference>
<dbReference type="Pfam" id="PF17765">
    <property type="entry name" value="MLTR_LBD"/>
    <property type="match status" value="1"/>
</dbReference>
<dbReference type="SUPFAM" id="SSF47413">
    <property type="entry name" value="lambda repressor-like DNA-binding domains"/>
    <property type="match status" value="1"/>
</dbReference>
<dbReference type="PANTHER" id="PTHR35010">
    <property type="entry name" value="BLL4672 PROTEIN-RELATED"/>
    <property type="match status" value="1"/>
</dbReference>
<dbReference type="Proteomes" id="UP000466794">
    <property type="component" value="Unassembled WGS sequence"/>
</dbReference>
<dbReference type="AlphaFoldDB" id="A0A7K1VAT6"/>
<evidence type="ECO:0000313" key="3">
    <source>
        <dbReference type="Proteomes" id="UP000466794"/>
    </source>
</evidence>
<organism evidence="2 3">
    <name type="scientific">Nocardia terrae</name>
    <dbReference type="NCBI Taxonomy" id="2675851"/>
    <lineage>
        <taxon>Bacteria</taxon>
        <taxon>Bacillati</taxon>
        <taxon>Actinomycetota</taxon>
        <taxon>Actinomycetes</taxon>
        <taxon>Mycobacteriales</taxon>
        <taxon>Nocardiaceae</taxon>
        <taxon>Nocardia</taxon>
    </lineage>
</organism>
<feature type="domain" description="HTH cro/C1-type" evidence="1">
    <location>
        <begin position="81"/>
        <end position="136"/>
    </location>
</feature>
<evidence type="ECO:0000313" key="2">
    <source>
        <dbReference type="EMBL" id="MVU83716.1"/>
    </source>
</evidence>
<accession>A0A7K1VAT6</accession>
<dbReference type="InterPro" id="IPR010982">
    <property type="entry name" value="Lambda_DNA-bd_dom_sf"/>
</dbReference>
<name>A0A7K1VAT6_9NOCA</name>
<gene>
    <name evidence="2" type="ORF">GPX89_41590</name>
</gene>
<dbReference type="SMART" id="SM00530">
    <property type="entry name" value="HTH_XRE"/>
    <property type="match status" value="1"/>
</dbReference>
<comment type="caution">
    <text evidence="2">The sequence shown here is derived from an EMBL/GenBank/DDBJ whole genome shotgun (WGS) entry which is preliminary data.</text>
</comment>
<proteinExistence type="predicted"/>
<dbReference type="InterPro" id="IPR041413">
    <property type="entry name" value="MLTR_LBD"/>
</dbReference>
<dbReference type="GO" id="GO:0003677">
    <property type="term" value="F:DNA binding"/>
    <property type="evidence" value="ECO:0007669"/>
    <property type="project" value="InterPro"/>
</dbReference>